<organism evidence="1 2">
    <name type="scientific">Patella caerulea</name>
    <name type="common">Rayed Mediterranean limpet</name>
    <dbReference type="NCBI Taxonomy" id="87958"/>
    <lineage>
        <taxon>Eukaryota</taxon>
        <taxon>Metazoa</taxon>
        <taxon>Spiralia</taxon>
        <taxon>Lophotrochozoa</taxon>
        <taxon>Mollusca</taxon>
        <taxon>Gastropoda</taxon>
        <taxon>Patellogastropoda</taxon>
        <taxon>Patelloidea</taxon>
        <taxon>Patellidae</taxon>
        <taxon>Patella</taxon>
    </lineage>
</organism>
<proteinExistence type="predicted"/>
<dbReference type="AlphaFoldDB" id="A0AAN8G7I9"/>
<gene>
    <name evidence="1" type="ORF">SNE40_021370</name>
</gene>
<evidence type="ECO:0000313" key="2">
    <source>
        <dbReference type="Proteomes" id="UP001347796"/>
    </source>
</evidence>
<name>A0AAN8G7I9_PATCE</name>
<comment type="caution">
    <text evidence="1">The sequence shown here is derived from an EMBL/GenBank/DDBJ whole genome shotgun (WGS) entry which is preliminary data.</text>
</comment>
<evidence type="ECO:0000313" key="1">
    <source>
        <dbReference type="EMBL" id="KAK6167305.1"/>
    </source>
</evidence>
<reference evidence="1 2" key="1">
    <citation type="submission" date="2024-01" db="EMBL/GenBank/DDBJ databases">
        <title>The genome of the rayed Mediterranean limpet Patella caerulea (Linnaeus, 1758).</title>
        <authorList>
            <person name="Anh-Thu Weber A."/>
            <person name="Halstead-Nussloch G."/>
        </authorList>
    </citation>
    <scope>NUCLEOTIDE SEQUENCE [LARGE SCALE GENOMIC DNA]</scope>
    <source>
        <strain evidence="1">AATW-2023a</strain>
        <tissue evidence="1">Whole specimen</tissue>
    </source>
</reference>
<dbReference type="Proteomes" id="UP001347796">
    <property type="component" value="Unassembled WGS sequence"/>
</dbReference>
<dbReference type="EMBL" id="JAZGQO010000018">
    <property type="protein sequence ID" value="KAK6167305.1"/>
    <property type="molecule type" value="Genomic_DNA"/>
</dbReference>
<accession>A0AAN8G7I9</accession>
<keyword evidence="2" id="KW-1185">Reference proteome</keyword>
<protein>
    <submittedName>
        <fullName evidence="1">Uncharacterized protein</fullName>
    </submittedName>
</protein>
<sequence>MDKDKKPGILGFQTKDALKGENMKISSDLRTLRTNYKEIKLHLDNLEREYILSKASVPMVRYNLLKDMIKKVTDKKILEKLRSWIAMVSQHESYHSSSGLLEKCKEFCEKKPSRENVDPQPKEHRKSGISGLLQRCKEFAGETDQLGKTEKDLQLLSKQEVIDDNEKKRKEIKELNEKFPRILSRLEQLSKGYEEYKKLPFTTKYTKMKEMIKLVITDDTL</sequence>